<dbReference type="Proteomes" id="UP000215703">
    <property type="component" value="Chromosome"/>
</dbReference>
<dbReference type="EMBL" id="CP029425">
    <property type="protein sequence ID" value="AWL94009.1"/>
    <property type="molecule type" value="Genomic_DNA"/>
</dbReference>
<evidence type="ECO:0000313" key="2">
    <source>
        <dbReference type="Proteomes" id="UP000215703"/>
    </source>
</evidence>
<protein>
    <submittedName>
        <fullName evidence="1">Uncharacterized protein</fullName>
    </submittedName>
</protein>
<organism evidence="1 2">
    <name type="scientific">Bradyrhizobium ottawaense</name>
    <dbReference type="NCBI Taxonomy" id="931866"/>
    <lineage>
        <taxon>Bacteria</taxon>
        <taxon>Pseudomonadati</taxon>
        <taxon>Pseudomonadota</taxon>
        <taxon>Alphaproteobacteria</taxon>
        <taxon>Hyphomicrobiales</taxon>
        <taxon>Nitrobacteraceae</taxon>
        <taxon>Bradyrhizobium</taxon>
    </lineage>
</organism>
<reference evidence="1 2" key="1">
    <citation type="journal article" date="2014" name="Int. J. Syst. Evol. Microbiol.">
        <title>Bradyrhizobium ottawaense sp. nov., a symbiotic nitrogen fixing bacterium from root nodules of soybeans in Canada.</title>
        <authorList>
            <person name="Yu X."/>
            <person name="Cloutier S."/>
            <person name="Tambong J.T."/>
            <person name="Bromfield E.S."/>
        </authorList>
    </citation>
    <scope>NUCLEOTIDE SEQUENCE [LARGE SCALE GENOMIC DNA]</scope>
    <source>
        <strain evidence="1 2">OO99</strain>
    </source>
</reference>
<dbReference type="AlphaFoldDB" id="A0A2U8P8D9"/>
<name>A0A2U8P8D9_9BRAD</name>
<proteinExistence type="predicted"/>
<accession>A0A2U8P8D9</accession>
<evidence type="ECO:0000313" key="1">
    <source>
        <dbReference type="EMBL" id="AWL94009.1"/>
    </source>
</evidence>
<reference evidence="1 2" key="2">
    <citation type="journal article" date="2017" name="Syst. Appl. Microbiol.">
        <title>Soybeans inoculated with root zone soils of Canadian native legumes harbour diverse and novel Bradyrhizobium spp. that possess agricultural potential.</title>
        <authorList>
            <person name="Bromfield E.S.P."/>
            <person name="Cloutier S."/>
            <person name="Tambong J.T."/>
            <person name="Tran Thi T.V."/>
        </authorList>
    </citation>
    <scope>NUCLEOTIDE SEQUENCE [LARGE SCALE GENOMIC DNA]</scope>
    <source>
        <strain evidence="1 2">OO99</strain>
    </source>
</reference>
<gene>
    <name evidence="1" type="ORF">CIT37_18995</name>
</gene>
<sequence>MVRKIAAQERTLKPARGLGAKVQLGAFGAGANRVEIVADFASRVAERAAETNDEDPIVASATSTTPKIRLRI</sequence>